<reference evidence="5 6" key="1">
    <citation type="submission" date="2016-11" db="EMBL/GenBank/DDBJ databases">
        <authorList>
            <person name="Jaros S."/>
            <person name="Januszkiewicz K."/>
            <person name="Wedrychowicz H."/>
        </authorList>
    </citation>
    <scope>NUCLEOTIDE SEQUENCE [LARGE SCALE GENOMIC DNA]</scope>
    <source>
        <strain evidence="5 6">CGMCC 1.10190</strain>
    </source>
</reference>
<dbReference type="RefSeq" id="WP_073110068.1">
    <property type="nucleotide sequence ID" value="NZ_FQXE01000025.1"/>
</dbReference>
<evidence type="ECO:0000256" key="2">
    <source>
        <dbReference type="ARBA" id="ARBA00022525"/>
    </source>
</evidence>
<feature type="domain" description="Filamentous haemagglutinin FhaB/tRNA nuclease CdiA-like TPS" evidence="4">
    <location>
        <begin position="146"/>
        <end position="273"/>
    </location>
</feature>
<dbReference type="OrthoDB" id="8672993at2"/>
<protein>
    <submittedName>
        <fullName evidence="5">Filamentous hemagglutinin family N-terminal domain-containing protein</fullName>
    </submittedName>
</protein>
<dbReference type="PANTHER" id="PTHR12338">
    <property type="entry name" value="AUTOTRANSPORTER"/>
    <property type="match status" value="1"/>
</dbReference>
<dbReference type="Gene3D" id="2.160.20.10">
    <property type="entry name" value="Single-stranded right-handed beta-helix, Pectin lyase-like"/>
    <property type="match status" value="1"/>
</dbReference>
<dbReference type="Pfam" id="PF05860">
    <property type="entry name" value="TPS"/>
    <property type="match status" value="1"/>
</dbReference>
<accession>A0A1M6BD69</accession>
<dbReference type="NCBIfam" id="TIGR01901">
    <property type="entry name" value="adhes_NPXG"/>
    <property type="match status" value="1"/>
</dbReference>
<dbReference type="InterPro" id="IPR021026">
    <property type="entry name" value="Filamn_hemagglutn_DUF3739"/>
</dbReference>
<evidence type="ECO:0000313" key="6">
    <source>
        <dbReference type="Proteomes" id="UP000184226"/>
    </source>
</evidence>
<dbReference type="SUPFAM" id="SSF51126">
    <property type="entry name" value="Pectin lyase-like"/>
    <property type="match status" value="1"/>
</dbReference>
<keyword evidence="6" id="KW-1185">Reference proteome</keyword>
<evidence type="ECO:0000259" key="4">
    <source>
        <dbReference type="SMART" id="SM00912"/>
    </source>
</evidence>
<evidence type="ECO:0000313" key="5">
    <source>
        <dbReference type="EMBL" id="SHI46690.1"/>
    </source>
</evidence>
<dbReference type="InterPro" id="IPR011050">
    <property type="entry name" value="Pectin_lyase_fold/virulence"/>
</dbReference>
<dbReference type="EMBL" id="FQXE01000025">
    <property type="protein sequence ID" value="SHI46690.1"/>
    <property type="molecule type" value="Genomic_DNA"/>
</dbReference>
<proteinExistence type="predicted"/>
<evidence type="ECO:0000256" key="3">
    <source>
        <dbReference type="ARBA" id="ARBA00022729"/>
    </source>
</evidence>
<keyword evidence="3" id="KW-0732">Signal</keyword>
<sequence>MPTPAHDKTATLGHRSRAKCAAASTAAPRLTPLASAIAVLAIAGSLAAPNAHAQPRPFSGGWMAAKGAAQAQAAATGRLPNGMLAGINPAARQQQAARQQLNRSVANLGSAAAAIAAQQAAQAAARSAAQNDPSAPDGLAEGGLKIDAQPLTAGWLNARAPVQTQAGGRTTVTIQQTADKAILNWETFNVGRNTTVDFDQATYDAGGHRTAQAGWAVLNRVNDPSGLPSQIQGRIEADGTVMLVNRNGIVFSGSSQVNVRNLAAAAADINNPQFKDRGLYNGGGATFTDALGGVEVKAGARIATHQPASVTQGGGYVLLMGKEASNAGEIATANGQTVLAAGDSFAIGKGQGTDGNQASTTRGNEITPQFVVGGSAGVVRNTGLITAREGDITLTGNEVTQAGVALASTSVNARGAVHLAASGASGTVTLGRDGVTAILLEDTRATALDGQRDSLQQPAVDAIENNIVPGDKYRRDLSLIEIASGGAVDFEGGSLTLATGGQIGVQAGARALVRDGAILDVSGAIGVRVAMESNSLKINVQGNEQRDAPINRDSKNLNNSEVWVDARELVFVPAGANGYESDRWYTAGGLLEVGGYLGTSGHGVGEWMAQGGTVSFAGRDVVTQAGSQINVSGGTLDVQDGIVRQTWLKGADNRLYELSRAPGDLLYTGLYQGYEAHSQRWDVTRHFYNPLIGPRERFETGYTVGRDAGRLVVSTANAVLEGEIVGDTYQGDRQTRAAQQGLEGYYQSQNAVARGGQLIVGAYAPYYVKDKGALQYALGAGADTIKNVVLGATVEKIAAGLALDTALPDDRQGTLYLDSSQLNGFGLGSIKIAATQGIAVESVLQTAAGGDITLYGPDIGINADLIARSGTIHLGNVLTQVSGNARIEDTVLAAPAGTMGGVAVARGVALDASGLWSNLLLDRMDIANLPYQNGGSVSLRATGDITLAQDTLVDVSSGAAVLANGSLEGGKGGSAVLASMPTPAAGGPGGSLALDGELRAYGVQGGGSLTLQASKVLISDAADSRAPQADTLLLGGDFFDKGFSHYDVIGEQGVTVADGTRVDVGMPVLRFGQAARDSAAGGGPGAALVLWTPPVYQEDPVQGQLTQRKGAGISLQAGTVQSSAADMALAQAVVGKNAVISVDPGQSIRVASIGQLTVEGILNAWGGAITLSGVSTGPASEPVEAAGHGRSIWIGGQAVLDVAARAATGLDARGNRYGLVRDGGSIVIGGEIDHAVGNASAPNLFVVVRDGALLDASGTQATLDIAGQGATNVASHGGGISLASNHGLYLDGAFKAEAGGAGAAGGALSVALESPVYLKTAAGSVLNPRELVIEQDQSASALQGVGDAAQAAGALTYGHGRLSVAQVEAGGFDNLSLLSAGLLSYAGDVAIELDQSLRIYGGYALADGAAAGSKVQLASSYLRLAGVKPAFRDQYISARPADTSSRAISEQFSAQANLIDIRGLVGLNADRVELTSRGDLRFQNTSDGWDGVNPVTLLASSGDIVLKAAQLYPETGAGAAVLAGYTAGTGSSGASYDPARSLTIGRSTSDLPAMPYSAFGFLQLYAAHVEQGGVLRAPLGYIGLGVAGYDNEKTLSVNLLDNSVTSVSGAGLVMPYGGTIDGQSWNYDGKAVTLTGVGGARGRALNTGVKLSGAAVAVNEGAVLDLSGGGELTGAGFISGRGGSTDARYHPLVQAGASGGFSLPGLSTNPVYAIVPGAQGYAPSGGEHGAVDPAMGRQVTIGAGVPGLPAGTYTLMPSTYALLPGAFRVEINGAAGQGAITAAQAMRNGSWSVSGALSIAGTGIRDNLASQLIVTPADVLRTYSQYNETSYTGFALADAARRGIPRPMLPADARTLQLELLPAAGADAFRFDGEGRFNAAEGGYGGTVAVTMSDAAIGGMVLEVVAAGAQATAGFTGITLDADSLNNIGASRMVIGGMPAVLYGQGGNYITFEGGVKEVNLRSGAHLSAPEVFLVAADPNNPEQGDGLINVEQGASINTLGRGNVAYDSNDGFVYRTSGHMLAASNGLLNVTQGTGSTRGGIQIGTCTLAPCSGATTLYSEGTVLASTQGSFVLDDAVRYGTRNLTLAVGAINIGSEQALADAQAGGIRSAGLALNQNVLDRLLRGDASAGAPALETLVLSAANSVNFYGDVALDTYDSATGQSTLDRLVLTTPAIYGHGDAGAVATIRTANLIWGGAETAGGSVIANGAGTGSGTLNLVAERLEFGFGPFTQPGNIKSYDRLALGFASVNLNASESITANHKGSLSVYQTQGTYESGTGFQYSGGNLNITTPLLTGAAGSVNDITAGGAINVLAPAGTATVDAKIANGALGAELSLHGNGLTLASKVMLPSGKLTLIAEENLTLADAAQIDMAGRKINFNDLDKYSWGGDIILESRGGDIRQAAGSTMDLSAVNNRAGSLSAVALDAAAGMVDLQGRIVGTSSGYYDAGGTLVPYQAGTIEVRAQALGGSGTLDSQFAALNTRLTEGGIFGGRNFQLKQGDLTIGNELKAGEINVSVDNGRLIVIGTIDASGERVGNIRLAGKNGLTIGGNAVLDAHGSVLRVDSYGKIIDSPNRAIVELNSGNGTLSLASGAQIDLRHGTDATAGGGSGRHDGVARGTLELNAPRIGGNGAYDDADAAIYGDIAMDAGAAVNIRGAKSIAVNGMQRYDDAPLATVKDASGNAVLDPDGKPVLDLAASGRPYQVINQDYLDEIHGDSTKFIDNALVNGNLRNTKLAGLNNAAYADALHLRPGVEIVSNASTNPGGDMIVQGDLDLSGYRYASLNPHTAKTGVYGSGEAGALTMRAAGNLDIFGSINDGFAPPPPTPDDKGWILLPGRDFAGGDIVVPGAGVTLADGTAFPGGSTLNYDLPIKAFSMEAGTLPVAATLDQDLTLPAGTVLAAALRDAAGNILFAAGTLLTAEQTLHAGSRLDAGSVLAGRTALRAVIWPKGIPLPGAAGDRSTLLLDGNKALAVGALIPSGTDVKLPAGVASIELRPELAGSQGKIWAIAPMLAEGSQSWSLRLVAGADTEAADSRIVQARPANGDLRLADSHYGMFGKALPFKGTFLWSQDGADATGGAVNAGDVMTEEYVYSVTGLTVAELCAADPSLCTEQSAYIWTADGAAEMGDPSLTGQPMELEYVQIQVGYDTIEGMCADLPYWCASGSATEYEAVASSTRFSVVRTGAGDLELLSGGSLRMDSLFGVYTAGSSSAATFANDPYNQPKGRGASGTVLNDPDGAREHLVDGGADSIYRAWYPDHGGNLLLKVGGDLTGAQMNTSISVNTRPVSTDKGYATGDVGNWLWRQGSGSVATGAQAQPAAWWINFGSYTAAVYGADQMAGFTGFGTLGGGNVDVQVGGDAGVVAKLAGSAYDQNINPRSQGLVLAVASTGRVAADGSMQLTGGGDLEVRVGGALNPASEFSSGTLNGALVNLRGHAGLESAQLGSIALIYGNSSFQHVPKESRAFDSFRATRAEALGGVALVPGDATFSIGTLGDQVVQEVIDPGRVTTMSFSPFLNSAGVNGRGESWFTLWTDRTSLDVFSAGGNLTPYTQGSISGGSISDDAIIYPSILRAVAASGSLFYGKGSKTQAADLGFFEPILLAPSANGQLQFLAADSIFAGGFTVSQSGAAPAAMATPHNPAYAGWIAGTFPDLPVAINTSVLANPVTNGYFPLFAFGPNSAATQLEGSSEPARFYAMSGDLIGVDSGRMMTYSDLDFRSRPTARYGLTWYEGAQPVWMIAGRDIVSSGTYQAQVEDGRRSYKTSGNLFVHHNASDVSVVSAGRDILYSSFNVAGPGTLEISAGRNILMEDKGAVSSIGAIVPGDTRPGANIVMQAGVGSGLDYLRFILPYLDAANLAHSGTPLADQEDKVAKTYEAELIAWLAERYGFAGDADAARAYYLALPPEQQRVFARDVYFAELKAGGREYNDVNGPRFGSFLRSRNAIAGLMPTVDADGKAIVYDGDIIMYKGEYVYQAPGNSIVVTTPRSGYVHTNFGGDIQMLAPGGQLVFGIEGEAPPSTSGVITQGGGNIQMYAQGSILLGQSRVMTTFGGSIFGWSSQGDINAGRGSKTTVVYTPPKRVYDGWGNVTLSSTVPSSGAGIATLAPIPEVPAGDIDLLAPLGTIDAGEAGIRVSGNVNIAALHVVNAANIQVQGDSTGIPVAAVVNTGALASASSASASAATAAQETVSRARNEARQNQPSIFSVQILGFGGESALGASGADSPAAAGADQRAAYRPDHMVQVLGRGNAPGAQTALLTADERRHMGF</sequence>
<comment type="subcellular location">
    <subcellularLocation>
        <location evidence="1">Secreted</location>
    </subcellularLocation>
</comment>
<dbReference type="SMART" id="SM00912">
    <property type="entry name" value="Haemagg_act"/>
    <property type="match status" value="1"/>
</dbReference>
<dbReference type="InterPro" id="IPR008638">
    <property type="entry name" value="FhaB/CdiA-like_TPS"/>
</dbReference>
<organism evidence="5 6">
    <name type="scientific">Pollutimonas bauzanensis</name>
    <dbReference type="NCBI Taxonomy" id="658167"/>
    <lineage>
        <taxon>Bacteria</taxon>
        <taxon>Pseudomonadati</taxon>
        <taxon>Pseudomonadota</taxon>
        <taxon>Betaproteobacteria</taxon>
        <taxon>Burkholderiales</taxon>
        <taxon>Alcaligenaceae</taxon>
        <taxon>Pollutimonas</taxon>
    </lineage>
</organism>
<gene>
    <name evidence="5" type="ORF">SAMN04488135_1257</name>
</gene>
<dbReference type="InterPro" id="IPR050909">
    <property type="entry name" value="Bact_Autotransporter_VF"/>
</dbReference>
<name>A0A1M6BD69_9BURK</name>
<keyword evidence="2" id="KW-0964">Secreted</keyword>
<dbReference type="Pfam" id="PF12545">
    <property type="entry name" value="DUF3739"/>
    <property type="match status" value="1"/>
</dbReference>
<dbReference type="STRING" id="658167.SAMN04488135_1257"/>
<dbReference type="InterPro" id="IPR012334">
    <property type="entry name" value="Pectin_lyas_fold"/>
</dbReference>
<dbReference type="Proteomes" id="UP000184226">
    <property type="component" value="Unassembled WGS sequence"/>
</dbReference>
<dbReference type="PANTHER" id="PTHR12338:SF8">
    <property type="entry name" value="HEME_HEMOPEXIN-BINDING PROTEIN"/>
    <property type="match status" value="1"/>
</dbReference>
<dbReference type="GO" id="GO:0005576">
    <property type="term" value="C:extracellular region"/>
    <property type="evidence" value="ECO:0007669"/>
    <property type="project" value="UniProtKB-SubCell"/>
</dbReference>
<evidence type="ECO:0000256" key="1">
    <source>
        <dbReference type="ARBA" id="ARBA00004613"/>
    </source>
</evidence>